<dbReference type="HOGENOM" id="CLU_009665_3_2_1"/>
<keyword evidence="5" id="KW-0503">Monooxygenase</keyword>
<evidence type="ECO:0000256" key="3">
    <source>
        <dbReference type="ARBA" id="ARBA00022827"/>
    </source>
</evidence>
<dbReference type="AlphaFoldDB" id="G0SFY5"/>
<dbReference type="Pfam" id="PF01494">
    <property type="entry name" value="FAD_binding_3"/>
    <property type="match status" value="1"/>
</dbReference>
<evidence type="ECO:0000256" key="5">
    <source>
        <dbReference type="ARBA" id="ARBA00023033"/>
    </source>
</evidence>
<reference evidence="7 8" key="1">
    <citation type="journal article" date="2011" name="Cell">
        <title>Insight into structure and assembly of the nuclear pore complex by utilizing the genome of a eukaryotic thermophile.</title>
        <authorList>
            <person name="Amlacher S."/>
            <person name="Sarges P."/>
            <person name="Flemming D."/>
            <person name="van Noort V."/>
            <person name="Kunze R."/>
            <person name="Devos D.P."/>
            <person name="Arumugam M."/>
            <person name="Bork P."/>
            <person name="Hurt E."/>
        </authorList>
    </citation>
    <scope>NUCLEOTIDE SEQUENCE [LARGE SCALE GENOMIC DNA]</scope>
    <source>
        <strain evidence="8">DSM 1495 / CBS 144.50 / IMI 039719</strain>
    </source>
</reference>
<dbReference type="OMA" id="WGLTLNW"/>
<dbReference type="EMBL" id="GL988047">
    <property type="protein sequence ID" value="EGS17900.1"/>
    <property type="molecule type" value="Genomic_DNA"/>
</dbReference>
<dbReference type="GO" id="GO:0071949">
    <property type="term" value="F:FAD binding"/>
    <property type="evidence" value="ECO:0007669"/>
    <property type="project" value="InterPro"/>
</dbReference>
<dbReference type="eggNOG" id="KOG2614">
    <property type="taxonomic scope" value="Eukaryota"/>
</dbReference>
<dbReference type="InterPro" id="IPR036188">
    <property type="entry name" value="FAD/NAD-bd_sf"/>
</dbReference>
<accession>G0SFY5</accession>
<dbReference type="GeneID" id="18261297"/>
<evidence type="ECO:0000313" key="7">
    <source>
        <dbReference type="EMBL" id="EGS17900.1"/>
    </source>
</evidence>
<dbReference type="PANTHER" id="PTHR47178:SF1">
    <property type="entry name" value="FAD-BINDING DOMAIN-CONTAINING PROTEIN-RELATED"/>
    <property type="match status" value="1"/>
</dbReference>
<feature type="domain" description="FAD-binding" evidence="6">
    <location>
        <begin position="9"/>
        <end position="203"/>
    </location>
</feature>
<keyword evidence="2" id="KW-0285">Flavoprotein</keyword>
<protein>
    <recommendedName>
        <fullName evidence="6">FAD-binding domain-containing protein</fullName>
    </recommendedName>
</protein>
<organism evidence="8">
    <name type="scientific">Chaetomium thermophilum (strain DSM 1495 / CBS 144.50 / IMI 039719)</name>
    <name type="common">Thermochaetoides thermophila</name>
    <dbReference type="NCBI Taxonomy" id="759272"/>
    <lineage>
        <taxon>Eukaryota</taxon>
        <taxon>Fungi</taxon>
        <taxon>Dikarya</taxon>
        <taxon>Ascomycota</taxon>
        <taxon>Pezizomycotina</taxon>
        <taxon>Sordariomycetes</taxon>
        <taxon>Sordariomycetidae</taxon>
        <taxon>Sordariales</taxon>
        <taxon>Chaetomiaceae</taxon>
        <taxon>Thermochaetoides</taxon>
    </lineage>
</organism>
<sequence>MPLPATQKPILIIGAGISGLLLAQHLRKLGGPDKIPFRIFERDADLTTRGLGWGLTLHWSLPALRALLPEELLARLPEAYVDQKAVEEGRASRFPFFDLSTGELKASTPDLPESARIRVTRDRFRRLLATGLEIEWGKALISFQTLEDGSVQVQFNDGTTVEGRLLVACDGGSSRVRNALFPGVPKYQVPVRMMGVRIDCDPEEIDPIRKLDAFFLQGAASQNDSFVYCSILDAPGNINNTTGKYTCQICVSWPIRPGFFGSSEPIDFPTTSREGVALIKKFANTWAEPFRSLAQRIPDETEVKCLQLADWPPPRGLRTQGSVALVGDAMHPMVMYRGEGANHAIIDVHDFVELVLPILLPGPSSSTGIQNPALTLREALNQYEDRVIARTRPAVLASRQACLDAHEWSRIDEKSPLLTKRDMWVKFDEESMMLRVS</sequence>
<dbReference type="PANTHER" id="PTHR47178">
    <property type="entry name" value="MONOOXYGENASE, FAD-BINDING"/>
    <property type="match status" value="1"/>
</dbReference>
<dbReference type="PRINTS" id="PR00420">
    <property type="entry name" value="RNGMNOXGNASE"/>
</dbReference>
<keyword evidence="8" id="KW-1185">Reference proteome</keyword>
<proteinExistence type="predicted"/>
<name>G0SFY5_CHATD</name>
<evidence type="ECO:0000259" key="6">
    <source>
        <dbReference type="Pfam" id="PF01494"/>
    </source>
</evidence>
<gene>
    <name evidence="7" type="ORF">CTHT_0072590</name>
</gene>
<dbReference type="STRING" id="759272.G0SFY5"/>
<keyword evidence="3" id="KW-0274">FAD</keyword>
<dbReference type="KEGG" id="cthr:CTHT_0072590"/>
<evidence type="ECO:0000256" key="2">
    <source>
        <dbReference type="ARBA" id="ARBA00022630"/>
    </source>
</evidence>
<dbReference type="InterPro" id="IPR002938">
    <property type="entry name" value="FAD-bd"/>
</dbReference>
<evidence type="ECO:0000313" key="8">
    <source>
        <dbReference type="Proteomes" id="UP000008066"/>
    </source>
</evidence>
<dbReference type="Proteomes" id="UP000008066">
    <property type="component" value="Unassembled WGS sequence"/>
</dbReference>
<dbReference type="SUPFAM" id="SSF51905">
    <property type="entry name" value="FAD/NAD(P)-binding domain"/>
    <property type="match status" value="1"/>
</dbReference>
<dbReference type="GO" id="GO:0004497">
    <property type="term" value="F:monooxygenase activity"/>
    <property type="evidence" value="ECO:0007669"/>
    <property type="project" value="UniProtKB-KW"/>
</dbReference>
<dbReference type="Gene3D" id="3.50.50.60">
    <property type="entry name" value="FAD/NAD(P)-binding domain"/>
    <property type="match status" value="1"/>
</dbReference>
<evidence type="ECO:0000256" key="1">
    <source>
        <dbReference type="ARBA" id="ARBA00001974"/>
    </source>
</evidence>
<comment type="cofactor">
    <cofactor evidence="1">
        <name>FAD</name>
        <dbReference type="ChEBI" id="CHEBI:57692"/>
    </cofactor>
</comment>
<dbReference type="RefSeq" id="XP_006697518.1">
    <property type="nucleotide sequence ID" value="XM_006697455.1"/>
</dbReference>
<dbReference type="OrthoDB" id="47494at2759"/>
<keyword evidence="4" id="KW-0560">Oxidoreductase</keyword>
<evidence type="ECO:0000256" key="4">
    <source>
        <dbReference type="ARBA" id="ARBA00023002"/>
    </source>
</evidence>